<proteinExistence type="predicted"/>
<dbReference type="Proteomes" id="UP000630149">
    <property type="component" value="Unassembled WGS sequence"/>
</dbReference>
<dbReference type="PRINTS" id="PR00420">
    <property type="entry name" value="RNGMNOXGNASE"/>
</dbReference>
<dbReference type="PANTHER" id="PTHR13789">
    <property type="entry name" value="MONOOXYGENASE"/>
    <property type="match status" value="1"/>
</dbReference>
<dbReference type="GO" id="GO:0004497">
    <property type="term" value="F:monooxygenase activity"/>
    <property type="evidence" value="ECO:0007669"/>
    <property type="project" value="UniProtKB-KW"/>
</dbReference>
<dbReference type="InterPro" id="IPR002938">
    <property type="entry name" value="FAD-bd"/>
</dbReference>
<dbReference type="OrthoDB" id="5499180at2"/>
<keyword evidence="2" id="KW-0503">Monooxygenase</keyword>
<gene>
    <name evidence="4" type="ORF">GCM10007966_07950</name>
</gene>
<organism evidence="4 5">
    <name type="scientific">Legionella impletisoli</name>
    <dbReference type="NCBI Taxonomy" id="343510"/>
    <lineage>
        <taxon>Bacteria</taxon>
        <taxon>Pseudomonadati</taxon>
        <taxon>Pseudomonadota</taxon>
        <taxon>Gammaproteobacteria</taxon>
        <taxon>Legionellales</taxon>
        <taxon>Legionellaceae</taxon>
        <taxon>Legionella</taxon>
    </lineage>
</organism>
<reference evidence="4" key="2">
    <citation type="submission" date="2020-09" db="EMBL/GenBank/DDBJ databases">
        <authorList>
            <person name="Sun Q."/>
            <person name="Ohkuma M."/>
        </authorList>
    </citation>
    <scope>NUCLEOTIDE SEQUENCE</scope>
    <source>
        <strain evidence="4">JCM 13919</strain>
    </source>
</reference>
<dbReference type="GO" id="GO:0071949">
    <property type="term" value="F:FAD binding"/>
    <property type="evidence" value="ECO:0007669"/>
    <property type="project" value="InterPro"/>
</dbReference>
<protein>
    <submittedName>
        <fullName evidence="4">Oxidoreductase</fullName>
    </submittedName>
</protein>
<accession>A0A917NA19</accession>
<dbReference type="AlphaFoldDB" id="A0A917NA19"/>
<comment type="caution">
    <text evidence="4">The sequence shown here is derived from an EMBL/GenBank/DDBJ whole genome shotgun (WGS) entry which is preliminary data.</text>
</comment>
<evidence type="ECO:0000259" key="3">
    <source>
        <dbReference type="Pfam" id="PF01494"/>
    </source>
</evidence>
<sequence length="382" mass="42809">MRVLIVGAGIAGLTLAGLLKQRGVNPTVIEKAGSFGEVGYMLGLYPTGANVLRGLNVFDQYLEVSAPGKTYEAYNMTGEKLKEFSFRPIVERYGPYQLITRYELLNLLSEACGNLNVRFNTQVTSLLQHEHEVEVQFSDQSNGMFDLVVGADGLHSEIRDLILNEEEYHYFSTGWGGWVWWSKLDTLPSYTIQEYWGKGAFFGGYPVREKVGLIAAVNHPSAEEALQGQSRSQYVKNRFDAIFNKHPEFLQDLPPDEDPVFFWSLKDQRALTWHKGRVVLLGDAASAFLPTAGVGASMALESAAALNDILSRTGTEFIPHALTLFEKRRKKRVEGAQNDSRRLAKMMFVSSGFSAWIRDYFTKMMSVDSVMKSIVKGFDEPI</sequence>
<name>A0A917NA19_9GAMM</name>
<dbReference type="InterPro" id="IPR050493">
    <property type="entry name" value="FAD-dep_Monooxygenase_BioMet"/>
</dbReference>
<feature type="domain" description="FAD-binding" evidence="3">
    <location>
        <begin position="2"/>
        <end position="332"/>
    </location>
</feature>
<dbReference type="SUPFAM" id="SSF51905">
    <property type="entry name" value="FAD/NAD(P)-binding domain"/>
    <property type="match status" value="1"/>
</dbReference>
<dbReference type="InterPro" id="IPR036188">
    <property type="entry name" value="FAD/NAD-bd_sf"/>
</dbReference>
<evidence type="ECO:0000256" key="2">
    <source>
        <dbReference type="ARBA" id="ARBA00023033"/>
    </source>
</evidence>
<evidence type="ECO:0000256" key="1">
    <source>
        <dbReference type="ARBA" id="ARBA00023002"/>
    </source>
</evidence>
<dbReference type="PANTHER" id="PTHR13789:SF309">
    <property type="entry name" value="PUTATIVE (AFU_ORTHOLOGUE AFUA_6G14510)-RELATED"/>
    <property type="match status" value="1"/>
</dbReference>
<dbReference type="Pfam" id="PF01494">
    <property type="entry name" value="FAD_binding_3"/>
    <property type="match status" value="1"/>
</dbReference>
<keyword evidence="5" id="KW-1185">Reference proteome</keyword>
<evidence type="ECO:0000313" key="4">
    <source>
        <dbReference type="EMBL" id="GGI81814.1"/>
    </source>
</evidence>
<evidence type="ECO:0000313" key="5">
    <source>
        <dbReference type="Proteomes" id="UP000630149"/>
    </source>
</evidence>
<dbReference type="EMBL" id="BMOB01000002">
    <property type="protein sequence ID" value="GGI81814.1"/>
    <property type="molecule type" value="Genomic_DNA"/>
</dbReference>
<dbReference type="RefSeq" id="WP_131775696.1">
    <property type="nucleotide sequence ID" value="NZ_BMOB01000002.1"/>
</dbReference>
<reference evidence="4" key="1">
    <citation type="journal article" date="2014" name="Int. J. Syst. Evol. Microbiol.">
        <title>Complete genome sequence of Corynebacterium casei LMG S-19264T (=DSM 44701T), isolated from a smear-ripened cheese.</title>
        <authorList>
            <consortium name="US DOE Joint Genome Institute (JGI-PGF)"/>
            <person name="Walter F."/>
            <person name="Albersmeier A."/>
            <person name="Kalinowski J."/>
            <person name="Ruckert C."/>
        </authorList>
    </citation>
    <scope>NUCLEOTIDE SEQUENCE</scope>
    <source>
        <strain evidence="4">JCM 13919</strain>
    </source>
</reference>
<dbReference type="Gene3D" id="3.50.50.60">
    <property type="entry name" value="FAD/NAD(P)-binding domain"/>
    <property type="match status" value="1"/>
</dbReference>
<keyword evidence="1" id="KW-0560">Oxidoreductase</keyword>